<dbReference type="PANTHER" id="PTHR30086">
    <property type="entry name" value="ARGININE EXPORTER PROTEIN ARGO"/>
    <property type="match status" value="1"/>
</dbReference>
<dbReference type="GO" id="GO:0015171">
    <property type="term" value="F:amino acid transmembrane transporter activity"/>
    <property type="evidence" value="ECO:0007669"/>
    <property type="project" value="TreeGrafter"/>
</dbReference>
<evidence type="ECO:0000256" key="5">
    <source>
        <dbReference type="ARBA" id="ARBA00023136"/>
    </source>
</evidence>
<evidence type="ECO:0000256" key="3">
    <source>
        <dbReference type="ARBA" id="ARBA00022692"/>
    </source>
</evidence>
<keyword evidence="2" id="KW-1003">Cell membrane</keyword>
<reference evidence="7 8" key="1">
    <citation type="submission" date="2019-03" db="EMBL/GenBank/DDBJ databases">
        <title>Genomic Encyclopedia of Type Strains, Phase IV (KMG-IV): sequencing the most valuable type-strain genomes for metagenomic binning, comparative biology and taxonomic classification.</title>
        <authorList>
            <person name="Goeker M."/>
        </authorList>
    </citation>
    <scope>NUCLEOTIDE SEQUENCE [LARGE SCALE GENOMIC DNA]</scope>
    <source>
        <strain evidence="7 8">DSM 18577</strain>
    </source>
</reference>
<feature type="transmembrane region" description="Helical" evidence="6">
    <location>
        <begin position="152"/>
        <end position="172"/>
    </location>
</feature>
<gene>
    <name evidence="7" type="ORF">EV690_0261</name>
</gene>
<keyword evidence="3 6" id="KW-0812">Transmembrane</keyword>
<proteinExistence type="predicted"/>
<sequence length="206" mass="22507">MDINQWLPLAAVCLLGAMSPGPSLAMVIRHTVSGGRRCGYIAAWCHTTGIAVYAALSVFGLAIILLKAQLLFHLIALAGAGYLIWMGVMSFRQTANKFELNSSRDAVRSSPTDAARDALAISLLNPKILLFFIALFSPFVQSSHSSHGVLVMTPWLIDGCWYSLVVTILSRAGLLSWVRRHNRYLDWICGLILVGIGVEVIFSTLF</sequence>
<dbReference type="PIRSF" id="PIRSF006324">
    <property type="entry name" value="LeuE"/>
    <property type="match status" value="1"/>
</dbReference>
<dbReference type="AlphaFoldDB" id="A0A4R1KFB2"/>
<organism evidence="7 8">
    <name type="scientific">Celerinatantimonas diazotrophica</name>
    <dbReference type="NCBI Taxonomy" id="412034"/>
    <lineage>
        <taxon>Bacteria</taxon>
        <taxon>Pseudomonadati</taxon>
        <taxon>Pseudomonadota</taxon>
        <taxon>Gammaproteobacteria</taxon>
        <taxon>Celerinatantimonadaceae</taxon>
        <taxon>Celerinatantimonas</taxon>
    </lineage>
</organism>
<keyword evidence="5 6" id="KW-0472">Membrane</keyword>
<comment type="caution">
    <text evidence="7">The sequence shown here is derived from an EMBL/GenBank/DDBJ whole genome shotgun (WGS) entry which is preliminary data.</text>
</comment>
<accession>A0A4R1KFB2</accession>
<dbReference type="EMBL" id="SMGD01000002">
    <property type="protein sequence ID" value="TCK63375.1"/>
    <property type="molecule type" value="Genomic_DNA"/>
</dbReference>
<feature type="transmembrane region" description="Helical" evidence="6">
    <location>
        <begin position="70"/>
        <end position="88"/>
    </location>
</feature>
<evidence type="ECO:0000256" key="1">
    <source>
        <dbReference type="ARBA" id="ARBA00004651"/>
    </source>
</evidence>
<evidence type="ECO:0000313" key="8">
    <source>
        <dbReference type="Proteomes" id="UP000295565"/>
    </source>
</evidence>
<dbReference type="Pfam" id="PF01810">
    <property type="entry name" value="LysE"/>
    <property type="match status" value="1"/>
</dbReference>
<dbReference type="GO" id="GO:0005886">
    <property type="term" value="C:plasma membrane"/>
    <property type="evidence" value="ECO:0007669"/>
    <property type="project" value="UniProtKB-SubCell"/>
</dbReference>
<dbReference type="Proteomes" id="UP000295565">
    <property type="component" value="Unassembled WGS sequence"/>
</dbReference>
<dbReference type="InterPro" id="IPR001123">
    <property type="entry name" value="LeuE-type"/>
</dbReference>
<evidence type="ECO:0000256" key="4">
    <source>
        <dbReference type="ARBA" id="ARBA00022989"/>
    </source>
</evidence>
<keyword evidence="8" id="KW-1185">Reference proteome</keyword>
<evidence type="ECO:0000256" key="2">
    <source>
        <dbReference type="ARBA" id="ARBA00022475"/>
    </source>
</evidence>
<evidence type="ECO:0000256" key="6">
    <source>
        <dbReference type="SAM" id="Phobius"/>
    </source>
</evidence>
<feature type="transmembrane region" description="Helical" evidence="6">
    <location>
        <begin position="40"/>
        <end position="64"/>
    </location>
</feature>
<comment type="subcellular location">
    <subcellularLocation>
        <location evidence="1">Cell membrane</location>
        <topology evidence="1">Multi-pass membrane protein</topology>
    </subcellularLocation>
</comment>
<protein>
    <submittedName>
        <fullName evidence="7">Threonine/homoserine/homoserine lactone efflux protein</fullName>
    </submittedName>
</protein>
<feature type="transmembrane region" description="Helical" evidence="6">
    <location>
        <begin position="6"/>
        <end position="28"/>
    </location>
</feature>
<keyword evidence="4 6" id="KW-1133">Transmembrane helix</keyword>
<feature type="transmembrane region" description="Helical" evidence="6">
    <location>
        <begin position="184"/>
        <end position="205"/>
    </location>
</feature>
<feature type="transmembrane region" description="Helical" evidence="6">
    <location>
        <begin position="118"/>
        <end position="140"/>
    </location>
</feature>
<name>A0A4R1KFB2_9GAMM</name>
<evidence type="ECO:0000313" key="7">
    <source>
        <dbReference type="EMBL" id="TCK63375.1"/>
    </source>
</evidence>
<dbReference type="PANTHER" id="PTHR30086:SF16">
    <property type="entry name" value="AMINO ACID EFFLUX PERMEASE RHTB FAMILY"/>
    <property type="match status" value="1"/>
</dbReference>